<evidence type="ECO:0000256" key="7">
    <source>
        <dbReference type="ARBA" id="ARBA00022729"/>
    </source>
</evidence>
<feature type="domain" description="Trimeric autotransporter adhesin YadA-like stalk" evidence="13">
    <location>
        <begin position="1739"/>
        <end position="1782"/>
    </location>
</feature>
<feature type="domain" description="Trimeric autotransporter adhesin YadA-like stalk" evidence="13">
    <location>
        <begin position="3129"/>
        <end position="3172"/>
    </location>
</feature>
<keyword evidence="10" id="KW-0998">Cell outer membrane</keyword>
<feature type="domain" description="Trimeric autotransporter adhesin YadA-like stalk" evidence="13">
    <location>
        <begin position="2573"/>
        <end position="2616"/>
    </location>
</feature>
<dbReference type="STRING" id="1094492.m02_02700"/>
<feature type="domain" description="Trimeric autotransporter adhesin YadA-like stalk" evidence="13">
    <location>
        <begin position="651"/>
        <end position="694"/>
    </location>
</feature>
<keyword evidence="5" id="KW-1134">Transmembrane beta strand</keyword>
<protein>
    <submittedName>
        <fullName evidence="14">Surface protein/Bartonella adhesin</fullName>
    </submittedName>
</protein>
<dbReference type="RefSeq" id="WP_010702086.1">
    <property type="nucleotide sequence ID" value="NZ_KB915625.1"/>
</dbReference>
<feature type="domain" description="Trimeric autotransporter adhesin YadA-like stalk" evidence="13">
    <location>
        <begin position="2712"/>
        <end position="2755"/>
    </location>
</feature>
<feature type="domain" description="Trimeric autotransporter adhesin YadA-like stalk" evidence="13">
    <location>
        <begin position="4222"/>
        <end position="4263"/>
    </location>
</feature>
<feature type="domain" description="Trimeric autotransporter adhesin YadA-like stalk" evidence="13">
    <location>
        <begin position="3963"/>
        <end position="4006"/>
    </location>
</feature>
<feature type="domain" description="Trimeric autotransporter adhesin YadA-like stalk" evidence="13">
    <location>
        <begin position="2851"/>
        <end position="2894"/>
    </location>
</feature>
<feature type="domain" description="Trimeric autotransporter adhesin YadA-like stalk" evidence="13">
    <location>
        <begin position="1461"/>
        <end position="1504"/>
    </location>
</feature>
<feature type="domain" description="Trimeric autotransporter adhesin YadA-like stalk" evidence="13">
    <location>
        <begin position="1878"/>
        <end position="1921"/>
    </location>
</feature>
<dbReference type="Pfam" id="PF03895">
    <property type="entry name" value="YadA_anchor"/>
    <property type="match status" value="1"/>
</dbReference>
<feature type="domain" description="Trimeric autotransporter adhesin YadA-like stalk" evidence="13">
    <location>
        <begin position="2990"/>
        <end position="3033"/>
    </location>
</feature>
<accession>N6USZ5</accession>
<feature type="domain" description="Trimeric autotransporter adhesin YadA-like C-terminal membrane anchor" evidence="12">
    <location>
        <begin position="4395"/>
        <end position="4450"/>
    </location>
</feature>
<feature type="domain" description="Trimeric autotransporter adhesin YadA-like stalk" evidence="13">
    <location>
        <begin position="3268"/>
        <end position="3311"/>
    </location>
</feature>
<evidence type="ECO:0000313" key="15">
    <source>
        <dbReference type="Proteomes" id="UP000014026"/>
    </source>
</evidence>
<feature type="domain" description="Trimeric autotransporter adhesin YadA-like stalk" evidence="13">
    <location>
        <begin position="1600"/>
        <end position="1643"/>
    </location>
</feature>
<dbReference type="HOGENOM" id="CLU_223335_0_0_5"/>
<keyword evidence="4" id="KW-0813">Transport</keyword>
<dbReference type="GO" id="GO:0009279">
    <property type="term" value="C:cell outer membrane"/>
    <property type="evidence" value="ECO:0007669"/>
    <property type="project" value="UniProtKB-SubCell"/>
</dbReference>
<dbReference type="Proteomes" id="UP000014026">
    <property type="component" value="Unassembled WGS sequence"/>
</dbReference>
<gene>
    <name evidence="14" type="primary">badA3</name>
    <name evidence="14" type="ORF">m02_02700</name>
</gene>
<feature type="domain" description="Trimeric autotransporter adhesin YadA-like stalk" evidence="13">
    <location>
        <begin position="271"/>
        <end position="296"/>
    </location>
</feature>
<feature type="domain" description="Trimeric autotransporter adhesin YadA-like stalk" evidence="13">
    <location>
        <begin position="2434"/>
        <end position="2477"/>
    </location>
</feature>
<feature type="domain" description="Trimeric autotransporter adhesin YadA-like stalk" evidence="13">
    <location>
        <begin position="1044"/>
        <end position="1087"/>
    </location>
</feature>
<dbReference type="Gene3D" id="6.20.50.100">
    <property type="match status" value="1"/>
</dbReference>
<dbReference type="EMBL" id="AGWB01000003">
    <property type="protein sequence ID" value="ENN93263.1"/>
    <property type="molecule type" value="Genomic_DNA"/>
</dbReference>
<comment type="similarity">
    <text evidence="3">Belongs to the autotransporter-2 (AT-2) (TC 1.B.40) family.</text>
</comment>
<dbReference type="Gene3D" id="4.10.80.270">
    <property type="match status" value="1"/>
</dbReference>
<name>N6USZ5_9HYPH</name>
<evidence type="ECO:0000259" key="13">
    <source>
        <dbReference type="Pfam" id="PF05662"/>
    </source>
</evidence>
<comment type="subcellular location">
    <subcellularLocation>
        <location evidence="2">Cell outer membrane</location>
    </subcellularLocation>
    <subcellularLocation>
        <location evidence="1">Cell surface</location>
    </subcellularLocation>
</comment>
<feature type="domain" description="Trimeric autotransporter adhesin YadA-like stalk" evidence="13">
    <location>
        <begin position="3685"/>
        <end position="3728"/>
    </location>
</feature>
<proteinExistence type="inferred from homology"/>
<evidence type="ECO:0000256" key="11">
    <source>
        <dbReference type="SAM" id="MobiDB-lite"/>
    </source>
</evidence>
<keyword evidence="6" id="KW-0812">Transmembrane</keyword>
<dbReference type="GO" id="GO:0015031">
    <property type="term" value="P:protein transport"/>
    <property type="evidence" value="ECO:0007669"/>
    <property type="project" value="UniProtKB-KW"/>
</dbReference>
<sequence length="4452" mass="465081">MKKVHITPKNKSFDGQRPFCEVPLVRAISLGAVMAALLSGVSPVFASHLSSTGSKVQSVNAGVVSTSVAHGRVGVANGDRSCGVDQVVSRSSSRSGKKVSAKEQYKKLAKNRLSDGSGGYSFESSCGADASVNALKSASTHSSVDLDVAESDWFLEENGVINWPDNTRSVNATSARVAGGQTRGTSSVTRCSNKPSDDYSVCIGWDSNASSASFRGVALGVDSFVPARVNAGIARGYDPITNKFSTKDNHVWKAAFDPVSFGTEDGKITRQITGVAAGRDDTDAANVAQLKALRQWTAESSQSWNLKVGSGETKIKDGDTIGFESSDGNIKISASQTGTESKILFNLSNDIKVNNSITVADKVKINKDGIDLSSGKISRVGRGEVSKNSTEIVNGSQLFEVKQKVDESTGIISTVRDDITKLANGANLALGGSADVLNGKQPVYTVQTKQYNGVEAAFKGVDNTLTDLYEKLGEVESSVDGILIAQHSGTKVITIGDSVEGNKISISNNKEEARKLTGLAAGDVSGASTEAVTGKQLYDLEQKFEPLTGDIKDVQGNVTTLDTNINKYLGGGANVLNGEQPIYTIQAKRYHDVGSAFVGVDNTLTDLYEKLDDIESGGLIVQDGGSKVITIGAKAEGDKISIANKDKAPRKLTGLAAGDVSDKSTEAVTGQQLFALNNKVSAYLGGEADLLNNKAPTYTIQTKRYNDVGAAFKGVDDSLTVLFDKIESVEGNNLVVQEEITKAIMIGAKAEGDRIYIANKDRAPRKLTGLKDGSVSDKSLDAVTGKQLYEVNETVKGLTGDIKDVQGNVTTLDTNINKYLGGGANVLAGTQPTYQVNKEEYHDVGSAFAGVDNTLTDLYEKLDQVENTGSNGLVVQEEETKVITIGGSVEGKKISISNNKGKARKLTGLAAGDVSDKSTEAVTGKQLYDLEQKFEPLTGDIKDVQGNVTTLDTNINKYLGGGANVLAGKEPTYQVNKKEYHDVGSAFAGVDNTLTDLYEKLDQVESGGDDSLVAQHSETKVITIGGSVEGKKISISNNKGEARKLTGLKDGSVSGASTEAVTGKQLYEVNETVKGLTGDIEGVQGNVTTLDTNINKYLGGGANVLAGTQPIYQINNEKYHDVGSAFAGVDNTLTDLYEKLDQVESGGDDSLVAQHSQTKVITIGGSVEGKKISISNNKGEARKLTGLKDGSVSGASTEAVTGKQLYEVNETVKGLTGDIKDVQGNVTTLDTNINKYLGGGANVLAGTQPTYQINNEKYNDVGSAFAGVDNTLTDLYEKLDQVESGGDDSLVAQHSETKVITIGGSVEGKKISISNNKGEARKLTGLKDGSVSGASTEAVTGKQLYEVNETVKGLTGDIEGVQGNVTTLDTNINKYLGGGANVLAGTQPIYQINNEKYNDVGSAFAGVDNTLTDLYEKLDQVESGGDDSLVAQHSETKVITIGGSVEGKKISISNNKGEARKLTGLKDGSVSGASTEAVTGKQLYEVNETVKGLTGDIEGVQGNVTTLDTNINKYLGGGANVLAGTQPIYQINNEKYNDVGSAFAGVDNTLTDLYEKLDQVESGGDDSLVAQHSETKVITIGGSVEGKKISISNNKGEARKLTGLKDGSVSGASTEAVTGKQLYEVNETVKGLTGDIEGVQGNVTTLDTNINKYLGGGANVLAGTQPIYQINNEKYNDVGSAFAGVDNTLTDLYEKLDQVESGGDDSLVAQHSQTKVITIGGSVEGKKISISNNKGEARKLTGLKDGSVSGASTEAVTGKQLYEVNETVKGLTGDIEGVQGNVTTLDTNINKYLGGGANVLAGTQPIYQINNEKYNDVGSAFAGVDNTLTDLYEKLDQVESGGDDSLVAQHSETKVITIGGSVEGKKISISNNKGEARKLTGLKDGSVSGASTEAVTGKQLYEVNETVKGLTGDIEGVQGNVTTLDTNINKYLGGGANVLAGTQPIYQINNEKYNDVGSAFAGVDNTLTDLYEKLDQVESGGDDSLVAQHSETKVITIGGSVEGKKISISNNKGEARKLTGLKDGSVSGASTEAVTGKQLYEVNETVKGLTGDIEGVQGNVTTLDTNINKYLGGGANVLAGTQPIYQINNEKYNDVGSAFAGVDNTLTDLYEKLDQVESGGDDSLVAQHSETKVITIGGSVEGKKISISNNKGEARKLTGLKDGSVSGASTEAVTGKQLYEVNETVKGLTGDIEGVQGNVTTLDTNINKYLGGGANVLAGTQPIYQINNEKYNDVGSAFAGVDNTLTDLYEKLDQVESGGDDSLVAQHSQTKVITIGGSVEGKKISISNNKGEARKLTGLKDGSVSGASTEAVTGKQLYEVNETVKGLTGDIKDVQGNVTTLDTNINKYLGGGANVLAGTQPIYQINNEKYNDVGSAFAGVDNTLTDLYEKLDQVESGGDDSLVAQHSETKVITIGGSVEGKKISISNNKGEARKLTGLKDGSVSGASTEAVTGKQLYEVNETVKGLTGDIEGVQGNVTTLDTNINKYLGGGANVLAGTQPIYQINNEKYNDVGSAFAGVDNTLTDLYEKLDQVESGGDDSLVAQHSETKVITIGGSVEGKKISISNNKGEARKLTGLKDGSVSGASTEAVTGKQLYEVNETVKGLTGDIKDVQGNVTTLDTNINKYLGGGANVLAGTQPTYQVNKEEYHDVGSAFAGVDNTLTDLYEKLDQVESGGDDSLVAQHSETKVITIGGSVEGKKISISNNKGEARKLTGLKDGSVSGASTEAVTGKQLYEVNETVKGLTGDIEGVQGNVTTLDTNINKYLGGGANVLAGTQPTYQVNKEEYHDVGSAFAGVDNTLTDLYEKLDQVESGGDDSLVAQHSETKVITIGGSVEGKKISISNNKGEARKLTGLKDGSVSGASTEAVTGKQLYEVNETVKGLTGDIEGVQGNVTTLDTNINKYLGGGANVLAGTQPIYQINNEKYNDVGSAFAGVDNTLTDLYEKLDQVESGGDDSLVAQHSQTKVITIGGSVEGKKISISNNKGEARKLTGLKDGSVSGASTEAVTGKQLYEVNETVKGLTGDIEGVQGNVTTLDTNINKYLGGGANVLAGTQPIYQINNEKYNDVGSAFAGVDNTLTDLYEKLDQVESGGDDSLVAQHSETKVITIGGSVEGKKISISNNKGEARKLTGLKDGSVSGASTEAVTGKQLYEVNETVKGLTGDIEGVQGNVTTLDTNINKYLGGGANVLAGTQPIYQINNEKYHDVGSAFAGVDNTLTDLYEKLDQVESGGDDSLVAQHSETKVITIGGSVEGKKISISNNKGEARKLTGLKDGSVSGASTEAVTGKQLYEVNETVKGLTGDIEGVQGNVTTLDTNINKYLGGGANVLAGTQPIYQINNEKYNDVGSAFAGVDNTLTDLYEKLDQVESGGDDSLVAQHSETKVITIGGSVEGKKISISNNKGEARKLTGLKDGSVSGASTEAVTGKQLYEVNETVKGLTGDIEGVQGNVTTLDTNINKYLGGGANVLAGTQPIYQINNEKYNDVGSAFAGVDNTLTDLYEKLDQVESGGDDSLVAQHSQTKVITIGGSVEGKKISISNNKGEARKLTGLKDGSVSGASTEAVTGKQLYEVNETVKGLTGDIEGVQGNVTTLDTNINKYLGGGANVLAGTQPIYQINNEKYNDVGSAFAGVDNTLTDLYEKLDQVESGGDDSLVAQHSETKVITIGGSVEGKKISISNNKGEARKLTGLKDGSVSGASTEAVTGKQLYEVNETVKGLTGDIEGVQGNVTTLDTNINKYLGGGANVLAGTQPIYQINNEKYNDVGSAFAGVDNTLTDLYEKLDQVESGGDDSLVAQHSETKVITIGGSVEGKKISISNNKGEARKLTGLKDGSVSGASTEAVTGKQLYEVNETVKGLTGDIEGVQGNVTTLDTNINKYLGGGANVLAGTQPIYQINNEKYNDVGSAFAGVDNTLTDLYEKLDQVESGGDDSLVAQHSQTKVITIGGSVEGKKISISNNKGEARKLTGLKDGSVSGASTEAVTGKQLYEVNETVKGLTGDIKDVQGNVTTLDTNINKYLGGGANVLAGTQPIYQINNEKYNDVGSAFAGVDNTLTDLYEKLDQVESGGDDSLVAQHSQTKVITIGAKVDGDEISIANKDKAARTLSGVKAGTITADSIEAINGAQLYETNTTIAKYFGGGAEYNGQWQEPTFIITSFDAQGKSGEQQYHNVADAFGAVNSSMSGLNDRIEQIEQQTGSPANSNSLNWNNDKNAYDASHNNQPGKITNVANGAVAQGSTDVVTGDQLWATNDKIDNLEGKVDSIITNGGGALIDGAVTYDKDADGNKMNSITLVGTGDDTPVIIDNVADGKIEKGSKQVVNGGQLHDYIEEQMSLTLAEANKYTDEKIDNIVGDAVAQANAYTDTKFDALNYKIESVQKEARQAAAIGLAVANLRYNDTPGKLSVAFGSGIWRGQSAIAFGSGYTSEDGNTRSNLSLTTSGGRLGVGAGISFTLN</sequence>
<dbReference type="GO" id="GO:0009986">
    <property type="term" value="C:cell surface"/>
    <property type="evidence" value="ECO:0007669"/>
    <property type="project" value="UniProtKB-SubCell"/>
</dbReference>
<dbReference type="InterPro" id="IPR005594">
    <property type="entry name" value="YadA_C"/>
</dbReference>
<dbReference type="SUPFAM" id="SSF54523">
    <property type="entry name" value="Pili subunits"/>
    <property type="match status" value="1"/>
</dbReference>
<dbReference type="SUPFAM" id="SSF101967">
    <property type="entry name" value="Adhesin YadA, collagen-binding domain"/>
    <property type="match status" value="1"/>
</dbReference>
<evidence type="ECO:0000259" key="12">
    <source>
        <dbReference type="Pfam" id="PF03895"/>
    </source>
</evidence>
<dbReference type="Gene3D" id="6.10.250.2030">
    <property type="match status" value="26"/>
</dbReference>
<feature type="region of interest" description="Disordered" evidence="11">
    <location>
        <begin position="84"/>
        <end position="104"/>
    </location>
</feature>
<keyword evidence="8" id="KW-0653">Protein transport</keyword>
<evidence type="ECO:0000256" key="6">
    <source>
        <dbReference type="ARBA" id="ARBA00022692"/>
    </source>
</evidence>
<feature type="domain" description="Trimeric autotransporter adhesin YadA-like stalk" evidence="13">
    <location>
        <begin position="2295"/>
        <end position="2338"/>
    </location>
</feature>
<feature type="domain" description="Trimeric autotransporter adhesin YadA-like stalk" evidence="13">
    <location>
        <begin position="515"/>
        <end position="557"/>
    </location>
</feature>
<reference evidence="14 15" key="1">
    <citation type="journal article" date="2013" name="PLoS Genet.">
        <title>A gene transfer agent and a dynamic repertoire of secretion systems hold the keys to the explosive radiation of the emerging pathogen Bartonella.</title>
        <authorList>
            <person name="Guy L."/>
            <person name="Nystedt B."/>
            <person name="Toft C."/>
            <person name="Zaremba-Niedzwiedzka K."/>
            <person name="Berglund E.C."/>
            <person name="Granberg F."/>
            <person name="Naslund K."/>
            <person name="Eriksson A.S."/>
            <person name="Andersson S.G."/>
        </authorList>
    </citation>
    <scope>NUCLEOTIDE SEQUENCE [LARGE SCALE GENOMIC DNA]</scope>
    <source>
        <strain evidence="15">m02</strain>
    </source>
</reference>
<feature type="domain" description="Trimeric autotransporter adhesin YadA-like stalk" evidence="13">
    <location>
        <begin position="1322"/>
        <end position="1365"/>
    </location>
</feature>
<dbReference type="Gene3D" id="3.30.1300.30">
    <property type="entry name" value="GSPII I/J protein-like"/>
    <property type="match status" value="1"/>
</dbReference>
<evidence type="ECO:0000256" key="9">
    <source>
        <dbReference type="ARBA" id="ARBA00023136"/>
    </source>
</evidence>
<dbReference type="InterPro" id="IPR011049">
    <property type="entry name" value="Serralysin-like_metalloprot_C"/>
</dbReference>
<feature type="domain" description="Trimeric autotransporter adhesin YadA-like stalk" evidence="13">
    <location>
        <begin position="905"/>
        <end position="947"/>
    </location>
</feature>
<keyword evidence="7" id="KW-0732">Signal</keyword>
<evidence type="ECO:0000256" key="5">
    <source>
        <dbReference type="ARBA" id="ARBA00022452"/>
    </source>
</evidence>
<evidence type="ECO:0000313" key="14">
    <source>
        <dbReference type="EMBL" id="ENN93263.1"/>
    </source>
</evidence>
<evidence type="ECO:0000256" key="2">
    <source>
        <dbReference type="ARBA" id="ARBA00004442"/>
    </source>
</evidence>
<feature type="domain" description="Trimeric autotransporter adhesin YadA-like stalk" evidence="13">
    <location>
        <begin position="4104"/>
        <end position="4140"/>
    </location>
</feature>
<feature type="domain" description="Trimeric autotransporter adhesin YadA-like stalk" evidence="13">
    <location>
        <begin position="766"/>
        <end position="809"/>
    </location>
</feature>
<feature type="domain" description="Trimeric autotransporter adhesin YadA-like stalk" evidence="13">
    <location>
        <begin position="3407"/>
        <end position="3450"/>
    </location>
</feature>
<organism evidence="14 15">
    <name type="scientific">Bartonella bovis m02</name>
    <dbReference type="NCBI Taxonomy" id="1094492"/>
    <lineage>
        <taxon>Bacteria</taxon>
        <taxon>Pseudomonadati</taxon>
        <taxon>Pseudomonadota</taxon>
        <taxon>Alphaproteobacteria</taxon>
        <taxon>Hyphomicrobiales</taxon>
        <taxon>Bartonellaceae</taxon>
        <taxon>Bartonella</taxon>
    </lineage>
</organism>
<evidence type="ECO:0000256" key="4">
    <source>
        <dbReference type="ARBA" id="ARBA00022448"/>
    </source>
</evidence>
<feature type="domain" description="Trimeric autotransporter adhesin YadA-like stalk" evidence="13">
    <location>
        <begin position="3824"/>
        <end position="3867"/>
    </location>
</feature>
<dbReference type="Pfam" id="PF05662">
    <property type="entry name" value="YadA_stalk"/>
    <property type="match status" value="30"/>
</dbReference>
<evidence type="ECO:0000256" key="10">
    <source>
        <dbReference type="ARBA" id="ARBA00023237"/>
    </source>
</evidence>
<dbReference type="Gene3D" id="1.20.5.170">
    <property type="match status" value="29"/>
</dbReference>
<evidence type="ECO:0000256" key="8">
    <source>
        <dbReference type="ARBA" id="ARBA00022927"/>
    </source>
</evidence>
<dbReference type="Gene3D" id="2.150.10.10">
    <property type="entry name" value="Serralysin-like metalloprotease, C-terminal"/>
    <property type="match status" value="1"/>
</dbReference>
<feature type="domain" description="Trimeric autotransporter adhesin YadA-like stalk" evidence="13">
    <location>
        <begin position="2156"/>
        <end position="2199"/>
    </location>
</feature>
<keyword evidence="9" id="KW-0472">Membrane</keyword>
<dbReference type="InterPro" id="IPR008635">
    <property type="entry name" value="Coiled_stalk_dom"/>
</dbReference>
<feature type="compositionally biased region" description="Low complexity" evidence="11">
    <location>
        <begin position="4196"/>
        <end position="4209"/>
    </location>
</feature>
<evidence type="ECO:0000256" key="3">
    <source>
        <dbReference type="ARBA" id="ARBA00005848"/>
    </source>
</evidence>
<feature type="domain" description="Trimeric autotransporter adhesin YadA-like stalk" evidence="13">
    <location>
        <begin position="1183"/>
        <end position="1226"/>
    </location>
</feature>
<feature type="domain" description="Trimeric autotransporter adhesin YadA-like stalk" evidence="13">
    <location>
        <begin position="4301"/>
        <end position="4328"/>
    </location>
</feature>
<evidence type="ECO:0000256" key="1">
    <source>
        <dbReference type="ARBA" id="ARBA00004241"/>
    </source>
</evidence>
<feature type="domain" description="Trimeric autotransporter adhesin YadA-like stalk" evidence="13">
    <location>
        <begin position="3546"/>
        <end position="3589"/>
    </location>
</feature>
<dbReference type="InterPro" id="IPR045584">
    <property type="entry name" value="Pilin-like"/>
</dbReference>
<feature type="domain" description="Trimeric autotransporter adhesin YadA-like stalk" evidence="13">
    <location>
        <begin position="2017"/>
        <end position="2060"/>
    </location>
</feature>
<dbReference type="PATRIC" id="fig|1094492.3.peg.288"/>
<comment type="caution">
    <text evidence="14">The sequence shown here is derived from an EMBL/GenBank/DDBJ whole genome shotgun (WGS) entry which is preliminary data.</text>
</comment>
<feature type="region of interest" description="Disordered" evidence="11">
    <location>
        <begin position="4192"/>
        <end position="4218"/>
    </location>
</feature>